<dbReference type="EMBL" id="AFYH01017946">
    <property type="status" value="NOT_ANNOTATED_CDS"/>
    <property type="molecule type" value="Genomic_DNA"/>
</dbReference>
<name>M3XHI1_LATCH</name>
<feature type="compositionally biased region" description="Low complexity" evidence="2">
    <location>
        <begin position="721"/>
        <end position="743"/>
    </location>
</feature>
<feature type="compositionally biased region" description="Pro residues" evidence="2">
    <location>
        <begin position="1064"/>
        <end position="1073"/>
    </location>
</feature>
<dbReference type="SMART" id="SM00233">
    <property type="entry name" value="PH"/>
    <property type="match status" value="1"/>
</dbReference>
<dbReference type="FunFam" id="2.30.29.30:FF:000083">
    <property type="entry name" value="Pleckstrin homology domain-containing family A member 5"/>
    <property type="match status" value="1"/>
</dbReference>
<reference evidence="5" key="1">
    <citation type="submission" date="2011-08" db="EMBL/GenBank/DDBJ databases">
        <title>The draft genome of Latimeria chalumnae.</title>
        <authorList>
            <person name="Di Palma F."/>
            <person name="Alfoldi J."/>
            <person name="Johnson J."/>
            <person name="Berlin A."/>
            <person name="Gnerre S."/>
            <person name="Jaffe D."/>
            <person name="MacCallum I."/>
            <person name="Young S."/>
            <person name="Walker B.J."/>
            <person name="Lander E."/>
            <person name="Lindblad-Toh K."/>
        </authorList>
    </citation>
    <scope>NUCLEOTIDE SEQUENCE [LARGE SCALE GENOMIC DNA]</scope>
    <source>
        <strain evidence="5">Wild caught</strain>
    </source>
</reference>
<reference evidence="4" key="2">
    <citation type="submission" date="2025-08" db="UniProtKB">
        <authorList>
            <consortium name="Ensembl"/>
        </authorList>
    </citation>
    <scope>IDENTIFICATION</scope>
</reference>
<dbReference type="Bgee" id="ENSLACG00000017839">
    <property type="expression patterns" value="Expressed in pectoral fin and 5 other cell types or tissues"/>
</dbReference>
<dbReference type="Pfam" id="PF00169">
    <property type="entry name" value="PH"/>
    <property type="match status" value="1"/>
</dbReference>
<feature type="compositionally biased region" description="Polar residues" evidence="2">
    <location>
        <begin position="11"/>
        <end position="32"/>
    </location>
</feature>
<protein>
    <submittedName>
        <fullName evidence="4">Pleckstrin homology domain containing A6</fullName>
    </submittedName>
</protein>
<proteinExistence type="predicted"/>
<feature type="region of interest" description="Disordered" evidence="2">
    <location>
        <begin position="450"/>
        <end position="486"/>
    </location>
</feature>
<reference evidence="4" key="3">
    <citation type="submission" date="2025-09" db="UniProtKB">
        <authorList>
            <consortium name="Ensembl"/>
        </authorList>
    </citation>
    <scope>IDENTIFICATION</scope>
</reference>
<evidence type="ECO:0000256" key="2">
    <source>
        <dbReference type="SAM" id="MobiDB-lite"/>
    </source>
</evidence>
<dbReference type="Pfam" id="PF25541">
    <property type="entry name" value="TBCA_PH"/>
    <property type="match status" value="1"/>
</dbReference>
<feature type="region of interest" description="Disordered" evidence="2">
    <location>
        <begin position="215"/>
        <end position="238"/>
    </location>
</feature>
<dbReference type="PROSITE" id="PS50003">
    <property type="entry name" value="PH_DOMAIN"/>
    <property type="match status" value="1"/>
</dbReference>
<dbReference type="EMBL" id="AFYH01017950">
    <property type="status" value="NOT_ANNOTATED_CDS"/>
    <property type="molecule type" value="Genomic_DNA"/>
</dbReference>
<dbReference type="EMBL" id="AFYH01017945">
    <property type="status" value="NOT_ANNOTATED_CDS"/>
    <property type="molecule type" value="Genomic_DNA"/>
</dbReference>
<dbReference type="PANTHER" id="PTHR12752">
    <property type="entry name" value="PHOSPHOINOSITOL 3-PHOSPHATE-BINDING PROTEIN"/>
    <property type="match status" value="1"/>
</dbReference>
<dbReference type="InParanoid" id="M3XHI1"/>
<feature type="region of interest" description="Disordered" evidence="2">
    <location>
        <begin position="1064"/>
        <end position="1091"/>
    </location>
</feature>
<dbReference type="EMBL" id="AFYH01017949">
    <property type="status" value="NOT_ANNOTATED_CDS"/>
    <property type="molecule type" value="Genomic_DNA"/>
</dbReference>
<dbReference type="RefSeq" id="XP_005989283.1">
    <property type="nucleotide sequence ID" value="XM_005989221.3"/>
</dbReference>
<sequence length="1091" mass="123581">MSAKAGKRGVSITSEASNHTMVSEIAQEQPNGRASRPSKKGIAFGKRSNSMKRNPNAKVAKSGWLYKQASSGVKQWNKRWFVLVDRCLFYYKDEKEEIVQGSIPLLSFRITAVQPTDNVNKKHAFKLTVCREVMVFSDNEGSLYSQAEHAGVRTYFFSADSQEEQEAWIQAMSEAAQVSVQVAPRNENTNLENIPPEEKNYVGNHKEKLKSDLETKMRGEGDGRMSEKAERKEEPREIKKEVLSKINGINTPEMTSEPGSPYPENWIPAGMEKGNLPNGWQYAAPNRSGSTAYPPQEVEHVHPRGFVPRTNPEKLAQRKSSMSQLQQWVNLRRGAPPPEEIRSPSRYYSFTRGTPDYYGPFPSPYPEGYQYYPPGMRPDSICSVPAYDRVLPRWTVEEKRRSLRDGTAYHLRGWKDQQGYARHEPPVWHPSMSGQPIYYEQMEAASNSLRRMSLQPQQRSRSVPRSPTQGDYSRGRMYSPVRSPSARFERVPRQEELYVDPAAYTIRRSVSSPKYEYSGERRPLPQVMYPYNYPASPAIHDKMVPPFPDGYRETLHPCKISESTVDKLLGQLCEQNKLVKDQEQLVQQLRIEKESLESALISTHQDIEVFGNQPGCPEKLSRKKETLQNQLINIRGELSQANTALASMRIELNSLENELTAIHNDLWEQLNIGTQSEMVLRQMQQELWRIQDVTEGLWKINPSRGTNTAKHKVPSGPSWTFTSNSPASPLSSNSLTSPMSPFSLISGSQGSPTKQGSTEASATISYQETKFNFEHGQKEAQRVVLVNPDETDASHFKQEHIKPEKQADFNKVGVITPRTKSPIENEVSSTSVFKRNSSGLSNGDLTRERPKSAVFSNEMKSKMSVQEQIHRMKRHQSGSMREKRRSLQLSANQQLDGGTSKSNKPYKVVRRHLSAHEVDISDLEAAMRAVDSNKNYESPSEEIARLRRTQIDPELYNIDFNKELGSPDKIILSERYIDLEPEELLSPEEMREKQKKLERIKTLIAKSSMQNMIPVLDGDTEGPADPETQLQEQEKRIEISCALAAEASRRSRLLSAMCVTPSPPISPTLPNPPLSSEHPPQVSDGSHFMCV</sequence>
<keyword evidence="5" id="KW-1185">Reference proteome</keyword>
<feature type="compositionally biased region" description="Polar residues" evidence="2">
    <location>
        <begin position="745"/>
        <end position="762"/>
    </location>
</feature>
<gene>
    <name evidence="4" type="primary">PLEKHA6</name>
</gene>
<feature type="coiled-coil region" evidence="1">
    <location>
        <begin position="624"/>
        <end position="665"/>
    </location>
</feature>
<organism evidence="4 5">
    <name type="scientific">Latimeria chalumnae</name>
    <name type="common">Coelacanth</name>
    <dbReference type="NCBI Taxonomy" id="7897"/>
    <lineage>
        <taxon>Eukaryota</taxon>
        <taxon>Metazoa</taxon>
        <taxon>Chordata</taxon>
        <taxon>Craniata</taxon>
        <taxon>Vertebrata</taxon>
        <taxon>Euteleostomi</taxon>
        <taxon>Coelacanthiformes</taxon>
        <taxon>Coelacanthidae</taxon>
        <taxon>Latimeria</taxon>
    </lineage>
</organism>
<dbReference type="EMBL" id="AFYH01017947">
    <property type="status" value="NOT_ANNOTATED_CDS"/>
    <property type="molecule type" value="Genomic_DNA"/>
</dbReference>
<dbReference type="PANTHER" id="PTHR12752:SF5">
    <property type="entry name" value="PLECKSTRIN HOMOLOGY DOMAIN-CONTAINING FAMILY A MEMBER 6"/>
    <property type="match status" value="1"/>
</dbReference>
<dbReference type="EMBL" id="AFYH01017948">
    <property type="status" value="NOT_ANNOTATED_CDS"/>
    <property type="molecule type" value="Genomic_DNA"/>
</dbReference>
<dbReference type="AlphaFoldDB" id="M3XHI1"/>
<dbReference type="InterPro" id="IPR040392">
    <property type="entry name" value="PKHA4-7_PH"/>
</dbReference>
<feature type="region of interest" description="Disordered" evidence="2">
    <location>
        <begin position="701"/>
        <end position="762"/>
    </location>
</feature>
<accession>M3XHI1</accession>
<feature type="compositionally biased region" description="Polar residues" evidence="2">
    <location>
        <begin position="826"/>
        <end position="844"/>
    </location>
</feature>
<dbReference type="Proteomes" id="UP000008672">
    <property type="component" value="Unassembled WGS sequence"/>
</dbReference>
<dbReference type="InterPro" id="IPR001849">
    <property type="entry name" value="PH_domain"/>
</dbReference>
<dbReference type="CTD" id="22874"/>
<feature type="region of interest" description="Disordered" evidence="2">
    <location>
        <begin position="1"/>
        <end position="56"/>
    </location>
</feature>
<feature type="domain" description="PH" evidence="3">
    <location>
        <begin position="58"/>
        <end position="177"/>
    </location>
</feature>
<dbReference type="SUPFAM" id="SSF50729">
    <property type="entry name" value="PH domain-like"/>
    <property type="match status" value="1"/>
</dbReference>
<dbReference type="InterPro" id="IPR011993">
    <property type="entry name" value="PH-like_dom_sf"/>
</dbReference>
<dbReference type="Gene3D" id="2.30.29.30">
    <property type="entry name" value="Pleckstrin-homology domain (PH domain)/Phosphotyrosine-binding domain (PTB)"/>
    <property type="match status" value="1"/>
</dbReference>
<dbReference type="KEGG" id="lcm:102359818"/>
<dbReference type="GeneID" id="102359818"/>
<evidence type="ECO:0000313" key="5">
    <source>
        <dbReference type="Proteomes" id="UP000008672"/>
    </source>
</evidence>
<dbReference type="Ensembl" id="ENSLACT00000025039.1">
    <property type="protein sequence ID" value="ENSLACP00000022187.1"/>
    <property type="gene ID" value="ENSLACG00000017839.2"/>
</dbReference>
<dbReference type="RefSeq" id="XP_014340106.1">
    <property type="nucleotide sequence ID" value="XM_014484620.2"/>
</dbReference>
<dbReference type="FunCoup" id="M3XHI1">
    <property type="interactions" value="386"/>
</dbReference>
<dbReference type="GeneTree" id="ENSGT00940000159692"/>
<feature type="compositionally biased region" description="Polar residues" evidence="2">
    <location>
        <begin position="887"/>
        <end position="903"/>
    </location>
</feature>
<dbReference type="EMBL" id="AFYH01017951">
    <property type="status" value="NOT_ANNOTATED_CDS"/>
    <property type="molecule type" value="Genomic_DNA"/>
</dbReference>
<dbReference type="InterPro" id="IPR057971">
    <property type="entry name" value="PKHA4-7_TBCA"/>
</dbReference>
<evidence type="ECO:0000256" key="1">
    <source>
        <dbReference type="SAM" id="Coils"/>
    </source>
</evidence>
<evidence type="ECO:0000313" key="4">
    <source>
        <dbReference type="Ensembl" id="ENSLACP00000022187.1"/>
    </source>
</evidence>
<dbReference type="OrthoDB" id="43122at2759"/>
<dbReference type="eggNOG" id="ENOG502QQHD">
    <property type="taxonomic scope" value="Eukaryota"/>
</dbReference>
<feature type="compositionally biased region" description="Polar residues" evidence="2">
    <location>
        <begin position="450"/>
        <end position="471"/>
    </location>
</feature>
<feature type="region of interest" description="Disordered" evidence="2">
    <location>
        <begin position="826"/>
        <end position="905"/>
    </location>
</feature>
<feature type="compositionally biased region" description="Basic residues" evidence="2">
    <location>
        <begin position="871"/>
        <end position="886"/>
    </location>
</feature>
<dbReference type="CDD" id="cd13248">
    <property type="entry name" value="PH_PEPP1_2_3"/>
    <property type="match status" value="1"/>
</dbReference>
<evidence type="ECO:0000259" key="3">
    <source>
        <dbReference type="PROSITE" id="PS50003"/>
    </source>
</evidence>
<keyword evidence="1" id="KW-0175">Coiled coil</keyword>